<dbReference type="InterPro" id="IPR036163">
    <property type="entry name" value="HMA_dom_sf"/>
</dbReference>
<dbReference type="Proteomes" id="UP001158067">
    <property type="component" value="Unassembled WGS sequence"/>
</dbReference>
<organism evidence="1 2">
    <name type="scientific">Neorhodopirellula lusitana</name>
    <dbReference type="NCBI Taxonomy" id="445327"/>
    <lineage>
        <taxon>Bacteria</taxon>
        <taxon>Pseudomonadati</taxon>
        <taxon>Planctomycetota</taxon>
        <taxon>Planctomycetia</taxon>
        <taxon>Pirellulales</taxon>
        <taxon>Pirellulaceae</taxon>
        <taxon>Neorhodopirellula</taxon>
    </lineage>
</organism>
<dbReference type="Gene3D" id="3.30.70.100">
    <property type="match status" value="1"/>
</dbReference>
<evidence type="ECO:0000313" key="1">
    <source>
        <dbReference type="EMBL" id="SMP72672.1"/>
    </source>
</evidence>
<proteinExistence type="predicted"/>
<accession>A0ABY1QLF7</accession>
<dbReference type="RefSeq" id="WP_283434641.1">
    <property type="nucleotide sequence ID" value="NZ_FXUG01000015.1"/>
</dbReference>
<dbReference type="EMBL" id="FXUG01000015">
    <property type="protein sequence ID" value="SMP72672.1"/>
    <property type="molecule type" value="Genomic_DNA"/>
</dbReference>
<comment type="caution">
    <text evidence="1">The sequence shown here is derived from an EMBL/GenBank/DDBJ whole genome shotgun (WGS) entry which is preliminary data.</text>
</comment>
<name>A0ABY1QLF7_9BACT</name>
<sequence>MKSIAYVVAGLAALGIMVSLIMSPPSETAAPESAASATSLTSVAADVPAEPLAEAGSMTLEVPGMHCQFACFPKVKETLEGAEGVSEVVLAEQPDPNALTVKKVIVQYDAGFDVGKALASLKQNGFEASPQL</sequence>
<protein>
    <submittedName>
        <fullName evidence="1">Uncharacterized protein</fullName>
    </submittedName>
</protein>
<dbReference type="SUPFAM" id="SSF55008">
    <property type="entry name" value="HMA, heavy metal-associated domain"/>
    <property type="match status" value="1"/>
</dbReference>
<keyword evidence="2" id="KW-1185">Reference proteome</keyword>
<dbReference type="InterPro" id="IPR006121">
    <property type="entry name" value="HMA_dom"/>
</dbReference>
<dbReference type="CDD" id="cd00371">
    <property type="entry name" value="HMA"/>
    <property type="match status" value="1"/>
</dbReference>
<evidence type="ECO:0000313" key="2">
    <source>
        <dbReference type="Proteomes" id="UP001158067"/>
    </source>
</evidence>
<reference evidence="1 2" key="1">
    <citation type="submission" date="2017-05" db="EMBL/GenBank/DDBJ databases">
        <authorList>
            <person name="Varghese N."/>
            <person name="Submissions S."/>
        </authorList>
    </citation>
    <scope>NUCLEOTIDE SEQUENCE [LARGE SCALE GENOMIC DNA]</scope>
    <source>
        <strain evidence="1 2">DSM 25457</strain>
    </source>
</reference>
<gene>
    <name evidence="1" type="ORF">SAMN06265222_115121</name>
</gene>